<feature type="region of interest" description="Disordered" evidence="1">
    <location>
        <begin position="1"/>
        <end position="39"/>
    </location>
</feature>
<organism evidence="2 3">
    <name type="scientific">Vespula squamosa</name>
    <name type="common">Southern yellow jacket</name>
    <name type="synonym">Wasp</name>
    <dbReference type="NCBI Taxonomy" id="30214"/>
    <lineage>
        <taxon>Eukaryota</taxon>
        <taxon>Metazoa</taxon>
        <taxon>Ecdysozoa</taxon>
        <taxon>Arthropoda</taxon>
        <taxon>Hexapoda</taxon>
        <taxon>Insecta</taxon>
        <taxon>Pterygota</taxon>
        <taxon>Neoptera</taxon>
        <taxon>Endopterygota</taxon>
        <taxon>Hymenoptera</taxon>
        <taxon>Apocrita</taxon>
        <taxon>Aculeata</taxon>
        <taxon>Vespoidea</taxon>
        <taxon>Vespidae</taxon>
        <taxon>Vespinae</taxon>
        <taxon>Vespula</taxon>
    </lineage>
</organism>
<protein>
    <submittedName>
        <fullName evidence="2">Uncharacterized protein</fullName>
    </submittedName>
</protein>
<proteinExistence type="predicted"/>
<sequence>MRGRRAERKGRTNDKDRKRRLGSKQLGDEEYEKRTNEDSRRPRLISGVHVSMYNVDRLAFCPRHGLSREVCVCERGRARLEHVDDVEASLCGCRIIPGKRGQENGNGAEGGRKGGEEVVEQSEPIATEMVTLGASSEPGVMRFYEIQSGLRV</sequence>
<name>A0ABD2B7K7_VESSQ</name>
<comment type="caution">
    <text evidence="2">The sequence shown here is derived from an EMBL/GenBank/DDBJ whole genome shotgun (WGS) entry which is preliminary data.</text>
</comment>
<gene>
    <name evidence="2" type="ORF">V1478_006331</name>
</gene>
<accession>A0ABD2B7K7</accession>
<reference evidence="2 3" key="1">
    <citation type="journal article" date="2024" name="Ann. Entomol. Soc. Am.">
        <title>Genomic analyses of the southern and eastern yellowjacket wasps (Hymenoptera: Vespidae) reveal evolutionary signatures of social life.</title>
        <authorList>
            <person name="Catto M.A."/>
            <person name="Caine P.B."/>
            <person name="Orr S.E."/>
            <person name="Hunt B.G."/>
            <person name="Goodisman M.A.D."/>
        </authorList>
    </citation>
    <scope>NUCLEOTIDE SEQUENCE [LARGE SCALE GENOMIC DNA]</scope>
    <source>
        <strain evidence="2">233</strain>
        <tissue evidence="2">Head and thorax</tissue>
    </source>
</reference>
<evidence type="ECO:0000313" key="3">
    <source>
        <dbReference type="Proteomes" id="UP001607302"/>
    </source>
</evidence>
<keyword evidence="3" id="KW-1185">Reference proteome</keyword>
<dbReference type="Proteomes" id="UP001607302">
    <property type="component" value="Unassembled WGS sequence"/>
</dbReference>
<dbReference type="AlphaFoldDB" id="A0ABD2B7K7"/>
<evidence type="ECO:0000313" key="2">
    <source>
        <dbReference type="EMBL" id="KAL2728699.1"/>
    </source>
</evidence>
<evidence type="ECO:0000256" key="1">
    <source>
        <dbReference type="SAM" id="MobiDB-lite"/>
    </source>
</evidence>
<dbReference type="EMBL" id="JAUDFV010000132">
    <property type="protein sequence ID" value="KAL2728699.1"/>
    <property type="molecule type" value="Genomic_DNA"/>
</dbReference>